<dbReference type="Proteomes" id="UP000180043">
    <property type="component" value="Unassembled WGS sequence"/>
</dbReference>
<evidence type="ECO:0000313" key="2">
    <source>
        <dbReference type="EMBL" id="OHU57127.1"/>
    </source>
</evidence>
<reference evidence="2 3" key="1">
    <citation type="submission" date="2016-10" db="EMBL/GenBank/DDBJ databases">
        <title>Evaluation of Human, Veterinary and Environmental Mycobacterium chelonae Isolates by Core Genome Phylogenomic Analysis, Targeted Gene Comparison, and Anti-microbial Susceptibility Patterns: A Tale of Mistaken Identities.</title>
        <authorList>
            <person name="Fogelson S.B."/>
            <person name="Camus A.C."/>
            <person name="Lorenz W."/>
            <person name="Vasireddy R."/>
            <person name="Vasireddy S."/>
            <person name="Smith T."/>
            <person name="Brown-Elliott B.A."/>
            <person name="Wallace R.J.Jr."/>
            <person name="Hasan N.A."/>
            <person name="Reischl U."/>
            <person name="Sanchez S."/>
        </authorList>
    </citation>
    <scope>NUCLEOTIDE SEQUENCE [LARGE SCALE GENOMIC DNA]</scope>
    <source>
        <strain evidence="2 3">15515</strain>
    </source>
</reference>
<evidence type="ECO:0000256" key="1">
    <source>
        <dbReference type="SAM" id="MobiDB-lite"/>
    </source>
</evidence>
<feature type="compositionally biased region" description="Polar residues" evidence="1">
    <location>
        <begin position="7"/>
        <end position="19"/>
    </location>
</feature>
<proteinExistence type="predicted"/>
<comment type="caution">
    <text evidence="2">The sequence shown here is derived from an EMBL/GenBank/DDBJ whole genome shotgun (WGS) entry which is preliminary data.</text>
</comment>
<gene>
    <name evidence="2" type="ORF">BKG82_13145</name>
</gene>
<feature type="region of interest" description="Disordered" evidence="1">
    <location>
        <begin position="1"/>
        <end position="20"/>
    </location>
</feature>
<dbReference type="EMBL" id="MLIQ01000014">
    <property type="protein sequence ID" value="OHU57127.1"/>
    <property type="molecule type" value="Genomic_DNA"/>
</dbReference>
<dbReference type="RefSeq" id="WP_070947502.1">
    <property type="nucleotide sequence ID" value="NZ_MLIQ01000014.1"/>
</dbReference>
<evidence type="ECO:0000313" key="3">
    <source>
        <dbReference type="Proteomes" id="UP000180043"/>
    </source>
</evidence>
<sequence>MPKFKYSATTPDGAQTTTRGSDRVYTHALAVWFDAKKRYEETRWVHGENGAEAIVPAGLEVIGYGWSGSAEDRRSAHVGRRVEDEPAHWAIVSFHGSAPLAAKAAGQRHLAGRRHEVVPVEVAA</sequence>
<accession>A0A1S1LJS4</accession>
<name>A0A1S1LJS4_MYCCH</name>
<protein>
    <submittedName>
        <fullName evidence="2">Uncharacterized protein</fullName>
    </submittedName>
</protein>
<organism evidence="2 3">
    <name type="scientific">Mycobacteroides chelonae</name>
    <name type="common">Mycobacterium chelonae</name>
    <dbReference type="NCBI Taxonomy" id="1774"/>
    <lineage>
        <taxon>Bacteria</taxon>
        <taxon>Bacillati</taxon>
        <taxon>Actinomycetota</taxon>
        <taxon>Actinomycetes</taxon>
        <taxon>Mycobacteriales</taxon>
        <taxon>Mycobacteriaceae</taxon>
        <taxon>Mycobacteroides</taxon>
    </lineage>
</organism>
<dbReference type="AlphaFoldDB" id="A0A1S1LJS4"/>